<evidence type="ECO:0000256" key="1">
    <source>
        <dbReference type="ARBA" id="ARBA00023015"/>
    </source>
</evidence>
<evidence type="ECO:0000313" key="7">
    <source>
        <dbReference type="EMBL" id="KIV87823.1"/>
    </source>
</evidence>
<dbReference type="Pfam" id="PF00172">
    <property type="entry name" value="Zn_clus"/>
    <property type="match status" value="1"/>
</dbReference>
<dbReference type="InterPro" id="IPR036864">
    <property type="entry name" value="Zn2-C6_fun-type_DNA-bd_sf"/>
</dbReference>
<evidence type="ECO:0000313" key="8">
    <source>
        <dbReference type="Proteomes" id="UP000053599"/>
    </source>
</evidence>
<accession>A0A0D1ZLZ2</accession>
<dbReference type="OrthoDB" id="4356994at2759"/>
<name>A0A0D1ZLZ2_9EURO</name>
<dbReference type="EMBL" id="KN846951">
    <property type="protein sequence ID" value="KIV87823.1"/>
    <property type="molecule type" value="Genomic_DNA"/>
</dbReference>
<feature type="domain" description="Zn(2)-C6 fungal-type" evidence="6">
    <location>
        <begin position="63"/>
        <end position="92"/>
    </location>
</feature>
<feature type="region of interest" description="Disordered" evidence="5">
    <location>
        <begin position="1"/>
        <end position="55"/>
    </location>
</feature>
<dbReference type="Proteomes" id="UP000053599">
    <property type="component" value="Unassembled WGS sequence"/>
</dbReference>
<evidence type="ECO:0000256" key="5">
    <source>
        <dbReference type="SAM" id="MobiDB-lite"/>
    </source>
</evidence>
<dbReference type="InterPro" id="IPR001138">
    <property type="entry name" value="Zn2Cys6_DnaBD"/>
</dbReference>
<dbReference type="InterPro" id="IPR053187">
    <property type="entry name" value="Notoamide_regulator"/>
</dbReference>
<dbReference type="SUPFAM" id="SSF57701">
    <property type="entry name" value="Zn2/Cys6 DNA-binding domain"/>
    <property type="match status" value="1"/>
</dbReference>
<dbReference type="GO" id="GO:0000981">
    <property type="term" value="F:DNA-binding transcription factor activity, RNA polymerase II-specific"/>
    <property type="evidence" value="ECO:0007669"/>
    <property type="project" value="InterPro"/>
</dbReference>
<keyword evidence="2" id="KW-0238">DNA-binding</keyword>
<evidence type="ECO:0000259" key="6">
    <source>
        <dbReference type="PROSITE" id="PS50048"/>
    </source>
</evidence>
<evidence type="ECO:0000256" key="4">
    <source>
        <dbReference type="ARBA" id="ARBA00023242"/>
    </source>
</evidence>
<keyword evidence="3" id="KW-0804">Transcription</keyword>
<dbReference type="PROSITE" id="PS50048">
    <property type="entry name" value="ZN2_CY6_FUNGAL_2"/>
    <property type="match status" value="1"/>
</dbReference>
<dbReference type="HOGENOM" id="CLU_124535_0_0_1"/>
<dbReference type="GO" id="GO:0008270">
    <property type="term" value="F:zinc ion binding"/>
    <property type="evidence" value="ECO:0007669"/>
    <property type="project" value="InterPro"/>
</dbReference>
<keyword evidence="4" id="KW-0539">Nucleus</keyword>
<dbReference type="STRING" id="1016849.A0A0D1ZLZ2"/>
<dbReference type="PANTHER" id="PTHR47256:SF9">
    <property type="entry name" value="ZN(II)2CYS6 TRANSCRIPTION FACTOR (EUROFUNG)"/>
    <property type="match status" value="1"/>
</dbReference>
<gene>
    <name evidence="7" type="ORF">PV11_03343</name>
</gene>
<proteinExistence type="predicted"/>
<dbReference type="Gene3D" id="4.10.240.10">
    <property type="entry name" value="Zn(2)-C6 fungal-type DNA-binding domain"/>
    <property type="match status" value="1"/>
</dbReference>
<sequence length="186" mass="20385">MEPSRPPLGAFGSEESIFLSESGEGGGPSQAEEADPAADAATATSDSGLQEPSDRSRARASLACYMCQRKKIRCTGTFPCANCQRRNWSCRFDAQADGRRKANNRRTVQDLNEATEQLRRQRQMISGMLAIMKVGDQDSINHLIQRVGQTQNLAEIAEYIRGEVDKDGKLQESFLAVDWAAAGSQL</sequence>
<organism evidence="7 8">
    <name type="scientific">Exophiala sideris</name>
    <dbReference type="NCBI Taxonomy" id="1016849"/>
    <lineage>
        <taxon>Eukaryota</taxon>
        <taxon>Fungi</taxon>
        <taxon>Dikarya</taxon>
        <taxon>Ascomycota</taxon>
        <taxon>Pezizomycotina</taxon>
        <taxon>Eurotiomycetes</taxon>
        <taxon>Chaetothyriomycetidae</taxon>
        <taxon>Chaetothyriales</taxon>
        <taxon>Herpotrichiellaceae</taxon>
        <taxon>Exophiala</taxon>
    </lineage>
</organism>
<reference evidence="7 8" key="1">
    <citation type="submission" date="2015-01" db="EMBL/GenBank/DDBJ databases">
        <title>The Genome Sequence of Exophiala sideris CBS121828.</title>
        <authorList>
            <consortium name="The Broad Institute Genomics Platform"/>
            <person name="Cuomo C."/>
            <person name="de Hoog S."/>
            <person name="Gorbushina A."/>
            <person name="Stielow B."/>
            <person name="Teixiera M."/>
            <person name="Abouelleil A."/>
            <person name="Chapman S.B."/>
            <person name="Priest M."/>
            <person name="Young S.K."/>
            <person name="Wortman J."/>
            <person name="Nusbaum C."/>
            <person name="Birren B."/>
        </authorList>
    </citation>
    <scope>NUCLEOTIDE SEQUENCE [LARGE SCALE GENOMIC DNA]</scope>
    <source>
        <strain evidence="7 8">CBS 121828</strain>
    </source>
</reference>
<dbReference type="AlphaFoldDB" id="A0A0D1ZLZ2"/>
<dbReference type="GO" id="GO:0003677">
    <property type="term" value="F:DNA binding"/>
    <property type="evidence" value="ECO:0007669"/>
    <property type="project" value="UniProtKB-KW"/>
</dbReference>
<dbReference type="SMART" id="SM00066">
    <property type="entry name" value="GAL4"/>
    <property type="match status" value="1"/>
</dbReference>
<evidence type="ECO:0000256" key="3">
    <source>
        <dbReference type="ARBA" id="ARBA00023163"/>
    </source>
</evidence>
<dbReference type="CDD" id="cd00067">
    <property type="entry name" value="GAL4"/>
    <property type="match status" value="1"/>
</dbReference>
<keyword evidence="1" id="KW-0805">Transcription regulation</keyword>
<protein>
    <recommendedName>
        <fullName evidence="6">Zn(2)-C6 fungal-type domain-containing protein</fullName>
    </recommendedName>
</protein>
<evidence type="ECO:0000256" key="2">
    <source>
        <dbReference type="ARBA" id="ARBA00023125"/>
    </source>
</evidence>
<dbReference type="PANTHER" id="PTHR47256">
    <property type="entry name" value="ZN(II)2CYS6 TRANSCRIPTION FACTOR (EUROFUNG)-RELATED"/>
    <property type="match status" value="1"/>
</dbReference>